<feature type="domain" description="General secretion pathway GspH" evidence="11">
    <location>
        <begin position="45"/>
        <end position="159"/>
    </location>
</feature>
<sequence length="171" mass="17994">MPGFSRAYTLIELMTTLALVGVLAMVGAPALSHSVEGQRVGTTSRNLGAGLALARHAAISQNHPVLVESLEGDWEAGWRVYVDANSNGAFDPGERELSRQGKAPSGVRIAPNSPVRGYVRYIATGQAQLASGAFQAGTFTICHQNGRHAVRSLILNASGRVRSTRNAPGTC</sequence>
<evidence type="ECO:0000313" key="13">
    <source>
        <dbReference type="Proteomes" id="UP000002424"/>
    </source>
</evidence>
<keyword evidence="8" id="KW-0472">Membrane</keyword>
<proteinExistence type="inferred from homology"/>
<evidence type="ECO:0000256" key="4">
    <source>
        <dbReference type="ARBA" id="ARBA00022481"/>
    </source>
</evidence>
<dbReference type="InterPro" id="IPR012902">
    <property type="entry name" value="N_methyl_site"/>
</dbReference>
<dbReference type="HOGENOM" id="CLU_084761_1_1_6"/>
<keyword evidence="13" id="KW-1185">Reference proteome</keyword>
<dbReference type="InterPro" id="IPR022346">
    <property type="entry name" value="T2SS_GspH"/>
</dbReference>
<dbReference type="EnsemblBacteria" id="ACO77411">
    <property type="protein sequence ID" value="ACO77411"/>
    <property type="gene ID" value="Avin_11820"/>
</dbReference>
<dbReference type="AlphaFoldDB" id="C1DPH9"/>
<protein>
    <recommendedName>
        <fullName evidence="2">Type II secretion system protein H</fullName>
    </recommendedName>
    <alternativeName>
        <fullName evidence="10">General secretion pathway protein H</fullName>
    </alternativeName>
</protein>
<dbReference type="OrthoDB" id="5732776at2"/>
<evidence type="ECO:0000256" key="3">
    <source>
        <dbReference type="ARBA" id="ARBA00022475"/>
    </source>
</evidence>
<dbReference type="InterPro" id="IPR045584">
    <property type="entry name" value="Pilin-like"/>
</dbReference>
<dbReference type="Proteomes" id="UP000002424">
    <property type="component" value="Chromosome"/>
</dbReference>
<dbReference type="STRING" id="322710.Avin_11820"/>
<dbReference type="RefSeq" id="WP_012699831.1">
    <property type="nucleotide sequence ID" value="NC_012560.1"/>
</dbReference>
<keyword evidence="6" id="KW-0812">Transmembrane</keyword>
<dbReference type="NCBIfam" id="TIGR02532">
    <property type="entry name" value="IV_pilin_GFxxxE"/>
    <property type="match status" value="1"/>
</dbReference>
<dbReference type="Pfam" id="PF12019">
    <property type="entry name" value="GspH"/>
    <property type="match status" value="1"/>
</dbReference>
<dbReference type="GO" id="GO:0015627">
    <property type="term" value="C:type II protein secretion system complex"/>
    <property type="evidence" value="ECO:0007669"/>
    <property type="project" value="InterPro"/>
</dbReference>
<dbReference type="Gene3D" id="3.55.40.10">
    <property type="entry name" value="minor pseudopilin epsh domain"/>
    <property type="match status" value="1"/>
</dbReference>
<evidence type="ECO:0000313" key="12">
    <source>
        <dbReference type="EMBL" id="ACO77411.1"/>
    </source>
</evidence>
<keyword evidence="7" id="KW-1133">Transmembrane helix</keyword>
<accession>C1DPH9</accession>
<keyword evidence="3" id="KW-1003">Cell membrane</keyword>
<evidence type="ECO:0000256" key="9">
    <source>
        <dbReference type="ARBA" id="ARBA00025772"/>
    </source>
</evidence>
<evidence type="ECO:0000256" key="2">
    <source>
        <dbReference type="ARBA" id="ARBA00021549"/>
    </source>
</evidence>
<reference evidence="12 13" key="1">
    <citation type="journal article" date="2009" name="J. Bacteriol.">
        <title>Genome sequence of Azotobacter vinelandii, an obligate aerobe specialized to support diverse anaerobic metabolic processes.</title>
        <authorList>
            <person name="Setubal J.C."/>
            <person name="dos Santos P."/>
            <person name="Goldman B.S."/>
            <person name="Ertesvag H."/>
            <person name="Espin G."/>
            <person name="Rubio L.M."/>
            <person name="Valla S."/>
            <person name="Almeida N.F."/>
            <person name="Balasubramanian D."/>
            <person name="Cromes L."/>
            <person name="Curatti L."/>
            <person name="Du Z."/>
            <person name="Godsy E."/>
            <person name="Goodner B."/>
            <person name="Hellner-Burris K."/>
            <person name="Hernandez J.A."/>
            <person name="Houmiel K."/>
            <person name="Imperial J."/>
            <person name="Kennedy C."/>
            <person name="Larson T.J."/>
            <person name="Latreille P."/>
            <person name="Ligon L.S."/>
            <person name="Lu J."/>
            <person name="Maerk M."/>
            <person name="Miller N.M."/>
            <person name="Norton S."/>
            <person name="O'Carroll I.P."/>
            <person name="Paulsen I."/>
            <person name="Raulfs E.C."/>
            <person name="Roemer R."/>
            <person name="Rosser J."/>
            <person name="Segura D."/>
            <person name="Slater S."/>
            <person name="Stricklin S.L."/>
            <person name="Studholme D.J."/>
            <person name="Sun J."/>
            <person name="Viana C.J."/>
            <person name="Wallin E."/>
            <person name="Wang B."/>
            <person name="Wheeler C."/>
            <person name="Zhu H."/>
            <person name="Dean D.R."/>
            <person name="Dixon R."/>
            <person name="Wood D."/>
        </authorList>
    </citation>
    <scope>NUCLEOTIDE SEQUENCE [LARGE SCALE GENOMIC DNA]</scope>
    <source>
        <strain evidence="13">DJ / ATCC BAA-1303</strain>
    </source>
</reference>
<keyword evidence="5" id="KW-0997">Cell inner membrane</keyword>
<evidence type="ECO:0000256" key="8">
    <source>
        <dbReference type="ARBA" id="ARBA00023136"/>
    </source>
</evidence>
<comment type="similarity">
    <text evidence="9">Belongs to the GSP H family.</text>
</comment>
<dbReference type="GeneID" id="88184507"/>
<evidence type="ECO:0000256" key="5">
    <source>
        <dbReference type="ARBA" id="ARBA00022519"/>
    </source>
</evidence>
<evidence type="ECO:0000259" key="11">
    <source>
        <dbReference type="Pfam" id="PF12019"/>
    </source>
</evidence>
<dbReference type="GO" id="GO:0015628">
    <property type="term" value="P:protein secretion by the type II secretion system"/>
    <property type="evidence" value="ECO:0007669"/>
    <property type="project" value="InterPro"/>
</dbReference>
<evidence type="ECO:0000256" key="1">
    <source>
        <dbReference type="ARBA" id="ARBA00004377"/>
    </source>
</evidence>
<dbReference type="KEGG" id="avn:Avin_11820"/>
<organism evidence="12 13">
    <name type="scientific">Azotobacter vinelandii (strain DJ / ATCC BAA-1303)</name>
    <dbReference type="NCBI Taxonomy" id="322710"/>
    <lineage>
        <taxon>Bacteria</taxon>
        <taxon>Pseudomonadati</taxon>
        <taxon>Pseudomonadota</taxon>
        <taxon>Gammaproteobacteria</taxon>
        <taxon>Pseudomonadales</taxon>
        <taxon>Pseudomonadaceae</taxon>
        <taxon>Azotobacter</taxon>
    </lineage>
</organism>
<dbReference type="SUPFAM" id="SSF54523">
    <property type="entry name" value="Pili subunits"/>
    <property type="match status" value="1"/>
</dbReference>
<evidence type="ECO:0000256" key="10">
    <source>
        <dbReference type="ARBA" id="ARBA00030775"/>
    </source>
</evidence>
<dbReference type="EMBL" id="CP001157">
    <property type="protein sequence ID" value="ACO77411.1"/>
    <property type="molecule type" value="Genomic_DNA"/>
</dbReference>
<name>C1DPH9_AZOVD</name>
<comment type="subcellular location">
    <subcellularLocation>
        <location evidence="1">Cell inner membrane</location>
        <topology evidence="1">Single-pass membrane protein</topology>
    </subcellularLocation>
</comment>
<dbReference type="eggNOG" id="COG4970">
    <property type="taxonomic scope" value="Bacteria"/>
</dbReference>
<evidence type="ECO:0000256" key="6">
    <source>
        <dbReference type="ARBA" id="ARBA00022692"/>
    </source>
</evidence>
<evidence type="ECO:0000256" key="7">
    <source>
        <dbReference type="ARBA" id="ARBA00022989"/>
    </source>
</evidence>
<dbReference type="GO" id="GO:0005886">
    <property type="term" value="C:plasma membrane"/>
    <property type="evidence" value="ECO:0007669"/>
    <property type="project" value="UniProtKB-SubCell"/>
</dbReference>
<keyword evidence="4" id="KW-0488">Methylation</keyword>
<gene>
    <name evidence="12" type="primary">fimT</name>
    <name evidence="12" type="ordered locus">Avin_11820</name>
</gene>